<protein>
    <recommendedName>
        <fullName evidence="1">DUF4232 domain-containing protein</fullName>
    </recommendedName>
</protein>
<name>A0A0N0XUA4_9ACTN</name>
<organism evidence="2 3">
    <name type="scientific">Streptomyces chattanoogensis</name>
    <dbReference type="NCBI Taxonomy" id="66876"/>
    <lineage>
        <taxon>Bacteria</taxon>
        <taxon>Bacillati</taxon>
        <taxon>Actinomycetota</taxon>
        <taxon>Actinomycetes</taxon>
        <taxon>Kitasatosporales</taxon>
        <taxon>Streptomycetaceae</taxon>
        <taxon>Streptomyces</taxon>
    </lineage>
</organism>
<dbReference type="RefSeq" id="WP_053925303.1">
    <property type="nucleotide sequence ID" value="NZ_LGKG01000143.1"/>
</dbReference>
<dbReference type="Proteomes" id="UP000037982">
    <property type="component" value="Unassembled WGS sequence"/>
</dbReference>
<sequence>MPHSNAARRTHRRTLRIAVTGLTVGTALTLTACGIPDDADALQTRRAKPVAPMAWEAKASAAEGGIGGHGTGGGSWESRARHAACDAAQLRIEAKPLSRPANHLLLEATNTSGSSCDLYGAPYPRFDDAQSPLAPLPSSKPRAVVTLTPGSSGYAAVRTSSADDAVGHGRTVTALSVGLAVRDGKDRAGDATEVALPGGAVYLGTDAWVTYWQPDPGDAAAWWVTSR</sequence>
<reference evidence="3" key="1">
    <citation type="submission" date="2015-07" db="EMBL/GenBank/DDBJ databases">
        <authorList>
            <person name="Ju K.-S."/>
            <person name="Doroghazi J.R."/>
            <person name="Metcalf W.W."/>
        </authorList>
    </citation>
    <scope>NUCLEOTIDE SEQUENCE [LARGE SCALE GENOMIC DNA]</scope>
    <source>
        <strain evidence="3">NRRL ISP-5002</strain>
    </source>
</reference>
<feature type="domain" description="DUF4232" evidence="1">
    <location>
        <begin position="85"/>
        <end position="213"/>
    </location>
</feature>
<dbReference type="InterPro" id="IPR025326">
    <property type="entry name" value="DUF4232"/>
</dbReference>
<evidence type="ECO:0000313" key="3">
    <source>
        <dbReference type="Proteomes" id="UP000037982"/>
    </source>
</evidence>
<dbReference type="Pfam" id="PF14016">
    <property type="entry name" value="DUF4232"/>
    <property type="match status" value="1"/>
</dbReference>
<dbReference type="PATRIC" id="fig|66876.3.peg.4796"/>
<evidence type="ECO:0000313" key="2">
    <source>
        <dbReference type="EMBL" id="KPC61908.1"/>
    </source>
</evidence>
<accession>A0A0N0XUA4</accession>
<proteinExistence type="predicted"/>
<evidence type="ECO:0000259" key="1">
    <source>
        <dbReference type="Pfam" id="PF14016"/>
    </source>
</evidence>
<keyword evidence="3" id="KW-1185">Reference proteome</keyword>
<dbReference type="AlphaFoldDB" id="A0A0N0XUA4"/>
<comment type="caution">
    <text evidence="2">The sequence shown here is derived from an EMBL/GenBank/DDBJ whole genome shotgun (WGS) entry which is preliminary data.</text>
</comment>
<gene>
    <name evidence="2" type="ORF">ADL29_21925</name>
</gene>
<dbReference type="EMBL" id="LGKG01000143">
    <property type="protein sequence ID" value="KPC61908.1"/>
    <property type="molecule type" value="Genomic_DNA"/>
</dbReference>